<dbReference type="GO" id="GO:0005975">
    <property type="term" value="P:carbohydrate metabolic process"/>
    <property type="evidence" value="ECO:0007669"/>
    <property type="project" value="InterPro"/>
</dbReference>
<dbReference type="InterPro" id="IPR002509">
    <property type="entry name" value="NODB_dom"/>
</dbReference>
<dbReference type="InterPro" id="IPR011330">
    <property type="entry name" value="Glyco_hydro/deAcase_b/a-brl"/>
</dbReference>
<evidence type="ECO:0000256" key="2">
    <source>
        <dbReference type="ARBA" id="ARBA00010973"/>
    </source>
</evidence>
<dbReference type="Pfam" id="PF01522">
    <property type="entry name" value="Polysacc_deac_1"/>
    <property type="match status" value="1"/>
</dbReference>
<proteinExistence type="inferred from homology"/>
<name>A0A2W5KXV7_SPHMC</name>
<organism evidence="6 7">
    <name type="scientific">Sphingopyxis macrogoltabida</name>
    <name type="common">Sphingomonas macrogoltabidus</name>
    <dbReference type="NCBI Taxonomy" id="33050"/>
    <lineage>
        <taxon>Bacteria</taxon>
        <taxon>Pseudomonadati</taxon>
        <taxon>Pseudomonadota</taxon>
        <taxon>Alphaproteobacteria</taxon>
        <taxon>Sphingomonadales</taxon>
        <taxon>Sphingomonadaceae</taxon>
        <taxon>Sphingopyxis</taxon>
    </lineage>
</organism>
<reference evidence="6 7" key="1">
    <citation type="submission" date="2017-08" db="EMBL/GenBank/DDBJ databases">
        <title>Infants hospitalized years apart are colonized by the same room-sourced microbial strains.</title>
        <authorList>
            <person name="Brooks B."/>
            <person name="Olm M.R."/>
            <person name="Firek B.A."/>
            <person name="Baker R."/>
            <person name="Thomas B.C."/>
            <person name="Morowitz M.J."/>
            <person name="Banfield J.F."/>
        </authorList>
    </citation>
    <scope>NUCLEOTIDE SEQUENCE [LARGE SCALE GENOMIC DNA]</scope>
    <source>
        <strain evidence="6">S2_005_003_R2_47</strain>
    </source>
</reference>
<dbReference type="SUPFAM" id="SSF88713">
    <property type="entry name" value="Glycoside hydrolase/deacetylase"/>
    <property type="match status" value="1"/>
</dbReference>
<dbReference type="GO" id="GO:0016810">
    <property type="term" value="F:hydrolase activity, acting on carbon-nitrogen (but not peptide) bonds"/>
    <property type="evidence" value="ECO:0007669"/>
    <property type="project" value="InterPro"/>
</dbReference>
<dbReference type="Proteomes" id="UP000248597">
    <property type="component" value="Unassembled WGS sequence"/>
</dbReference>
<protein>
    <recommendedName>
        <fullName evidence="3">Chitooligosaccharide deacetylase</fullName>
    </recommendedName>
    <alternativeName>
        <fullName evidence="4">Nodulation protein B</fullName>
    </alternativeName>
</protein>
<feature type="domain" description="NodB homology" evidence="5">
    <location>
        <begin position="89"/>
        <end position="171"/>
    </location>
</feature>
<evidence type="ECO:0000256" key="1">
    <source>
        <dbReference type="ARBA" id="ARBA00003236"/>
    </source>
</evidence>
<sequence length="305" mass="33548">MSLDPAYLTYPLRKAGMDHGYYAWSNIFERAPIVWPSGKPVAVAIVVNLEWFPILPNDAPFRAPGHMVTPYPDYRHYTAREYGTRVGFYRLLDAFARAGARVSVAVNGAIAERYPRIVADIAAAGHEIVAHSTDMNGTIASGLPEAEERALIAGSLDMIERASGRRPRGWMSIARSQSFNTPRLLVESGLAYMADWVNDELPYRFATGAGDIVNVPLNHELSDRQIITVQQNSADSYVEQMRDAHALLAGEAARFGGRMLPLNVTPYIIGLPYRIDAFERLLSWLAADAGTAFHTMGEIAGALPD</sequence>
<evidence type="ECO:0000256" key="4">
    <source>
        <dbReference type="ARBA" id="ARBA00032976"/>
    </source>
</evidence>
<evidence type="ECO:0000259" key="5">
    <source>
        <dbReference type="Pfam" id="PF01522"/>
    </source>
</evidence>
<dbReference type="EMBL" id="QFPJ01000045">
    <property type="protein sequence ID" value="PZQ20804.1"/>
    <property type="molecule type" value="Genomic_DNA"/>
</dbReference>
<dbReference type="Gene3D" id="3.20.20.370">
    <property type="entry name" value="Glycoside hydrolase/deacetylase"/>
    <property type="match status" value="1"/>
</dbReference>
<accession>A0A2W5KXV7</accession>
<dbReference type="PANTHER" id="PTHR43123">
    <property type="entry name" value="POLYSACCHARIDE DEACETYLASE-RELATED"/>
    <property type="match status" value="1"/>
</dbReference>
<comment type="function">
    <text evidence="1">Is involved in generating a small heat-stable compound (Nod), an acylated oligomer of N-acetylglucosamine, that stimulates mitosis in various plant protoplasts.</text>
</comment>
<evidence type="ECO:0000256" key="3">
    <source>
        <dbReference type="ARBA" id="ARBA00020071"/>
    </source>
</evidence>
<dbReference type="AlphaFoldDB" id="A0A2W5KXV7"/>
<evidence type="ECO:0000313" key="6">
    <source>
        <dbReference type="EMBL" id="PZQ20804.1"/>
    </source>
</evidence>
<comment type="similarity">
    <text evidence="2">Belongs to the polysaccharide deacetylase family.</text>
</comment>
<gene>
    <name evidence="6" type="ORF">DI569_14185</name>
</gene>
<dbReference type="CDD" id="cd10979">
    <property type="entry name" value="CE4_PuuE_like"/>
    <property type="match status" value="1"/>
</dbReference>
<comment type="caution">
    <text evidence="6">The sequence shown here is derived from an EMBL/GenBank/DDBJ whole genome shotgun (WGS) entry which is preliminary data.</text>
</comment>
<evidence type="ECO:0000313" key="7">
    <source>
        <dbReference type="Proteomes" id="UP000248597"/>
    </source>
</evidence>
<dbReference type="PANTHER" id="PTHR43123:SF4">
    <property type="entry name" value="POLYSACCHARIDE DEACETYLASE"/>
    <property type="match status" value="1"/>
</dbReference>